<dbReference type="PANTHER" id="PTHR11537:SF254">
    <property type="entry name" value="POTASSIUM VOLTAGE-GATED CHANNEL PROTEIN SHAB"/>
    <property type="match status" value="1"/>
</dbReference>
<dbReference type="Proteomes" id="UP000189735">
    <property type="component" value="Unassembled WGS sequence"/>
</dbReference>
<dbReference type="GO" id="GO:0001508">
    <property type="term" value="P:action potential"/>
    <property type="evidence" value="ECO:0007669"/>
    <property type="project" value="TreeGrafter"/>
</dbReference>
<evidence type="ECO:0000256" key="6">
    <source>
        <dbReference type="ARBA" id="ARBA00023136"/>
    </source>
</evidence>
<dbReference type="GO" id="GO:0008076">
    <property type="term" value="C:voltage-gated potassium channel complex"/>
    <property type="evidence" value="ECO:0007669"/>
    <property type="project" value="InterPro"/>
</dbReference>
<feature type="transmembrane region" description="Helical" evidence="9">
    <location>
        <begin position="43"/>
        <end position="63"/>
    </location>
</feature>
<reference evidence="12" key="1">
    <citation type="submission" date="2017-02" db="EMBL/GenBank/DDBJ databases">
        <authorList>
            <person name="Varghese N."/>
            <person name="Submissions S."/>
        </authorList>
    </citation>
    <scope>NUCLEOTIDE SEQUENCE [LARGE SCALE GENOMIC DNA]</scope>
    <source>
        <strain evidence="12">VKM Ac-2052</strain>
    </source>
</reference>
<dbReference type="Pfam" id="PF07885">
    <property type="entry name" value="Ion_trans_2"/>
    <property type="match status" value="1"/>
</dbReference>
<feature type="coiled-coil region" evidence="8">
    <location>
        <begin position="210"/>
        <end position="237"/>
    </location>
</feature>
<evidence type="ECO:0000256" key="1">
    <source>
        <dbReference type="ARBA" id="ARBA00004141"/>
    </source>
</evidence>
<evidence type="ECO:0000256" key="4">
    <source>
        <dbReference type="ARBA" id="ARBA00022989"/>
    </source>
</evidence>
<evidence type="ECO:0000256" key="9">
    <source>
        <dbReference type="SAM" id="Phobius"/>
    </source>
</evidence>
<keyword evidence="7 11" id="KW-0407">Ion channel</keyword>
<comment type="subcellular location">
    <subcellularLocation>
        <location evidence="1">Membrane</location>
        <topology evidence="1">Multi-pass membrane protein</topology>
    </subcellularLocation>
</comment>
<evidence type="ECO:0000313" key="11">
    <source>
        <dbReference type="EMBL" id="SKA99437.1"/>
    </source>
</evidence>
<keyword evidence="4 9" id="KW-1133">Transmembrane helix</keyword>
<evidence type="ECO:0000256" key="5">
    <source>
        <dbReference type="ARBA" id="ARBA00023065"/>
    </source>
</evidence>
<dbReference type="InterPro" id="IPR028325">
    <property type="entry name" value="VG_K_chnl"/>
</dbReference>
<feature type="transmembrane region" description="Helical" evidence="9">
    <location>
        <begin position="174"/>
        <end position="199"/>
    </location>
</feature>
<dbReference type="Gene3D" id="1.20.5.110">
    <property type="match status" value="1"/>
</dbReference>
<feature type="transmembrane region" description="Helical" evidence="9">
    <location>
        <begin position="12"/>
        <end position="31"/>
    </location>
</feature>
<evidence type="ECO:0000256" key="3">
    <source>
        <dbReference type="ARBA" id="ARBA00022692"/>
    </source>
</evidence>
<dbReference type="SUPFAM" id="SSF81324">
    <property type="entry name" value="Voltage-gated potassium channels"/>
    <property type="match status" value="1"/>
</dbReference>
<feature type="transmembrane region" description="Helical" evidence="9">
    <location>
        <begin position="112"/>
        <end position="131"/>
    </location>
</feature>
<name>A0A1T4YC75_9MICO</name>
<evidence type="ECO:0000256" key="8">
    <source>
        <dbReference type="SAM" id="Coils"/>
    </source>
</evidence>
<proteinExistence type="predicted"/>
<dbReference type="RefSeq" id="WP_078714912.1">
    <property type="nucleotide sequence ID" value="NZ_FUYG01000007.1"/>
</dbReference>
<evidence type="ECO:0000256" key="7">
    <source>
        <dbReference type="ARBA" id="ARBA00023303"/>
    </source>
</evidence>
<sequence>MKLARWRKITEWPLTVSAVLFLAAYAWEIIAQLSGPAETLAETVIQATWLLFVVDYVVSLILAQNRARWFVQHLFDLLVVVLPMLRPLRLLRLLTFLSVLNRSLGTAVRGRVVVYVVGAASLAVFVAALAALDAERNAPGATITTFGDALWWAVVTITTVGYGDLAPITVEGRMIAVALMIGGIGLLGVVTATLASWIVERVARKDEDQQAATRVELRALTEEIAQLRRDLRSDEGLGAQSQSR</sequence>
<keyword evidence="3 9" id="KW-0812">Transmembrane</keyword>
<keyword evidence="2" id="KW-0813">Transport</keyword>
<dbReference type="EMBL" id="FUYG01000007">
    <property type="protein sequence ID" value="SKA99437.1"/>
    <property type="molecule type" value="Genomic_DNA"/>
</dbReference>
<evidence type="ECO:0000259" key="10">
    <source>
        <dbReference type="Pfam" id="PF07885"/>
    </source>
</evidence>
<dbReference type="InterPro" id="IPR027359">
    <property type="entry name" value="Volt_channel_dom_sf"/>
</dbReference>
<protein>
    <submittedName>
        <fullName evidence="11">Voltage-gated potassium channel</fullName>
    </submittedName>
</protein>
<keyword evidence="8" id="KW-0175">Coiled coil</keyword>
<organism evidence="11 12">
    <name type="scientific">Agreia bicolorata</name>
    <dbReference type="NCBI Taxonomy" id="110935"/>
    <lineage>
        <taxon>Bacteria</taxon>
        <taxon>Bacillati</taxon>
        <taxon>Actinomycetota</taxon>
        <taxon>Actinomycetes</taxon>
        <taxon>Micrococcales</taxon>
        <taxon>Microbacteriaceae</taxon>
        <taxon>Agreia</taxon>
    </lineage>
</organism>
<accession>A0A1T4YC75</accession>
<feature type="domain" description="Potassium channel" evidence="10">
    <location>
        <begin position="134"/>
        <end position="199"/>
    </location>
</feature>
<dbReference type="InterPro" id="IPR013099">
    <property type="entry name" value="K_chnl_dom"/>
</dbReference>
<dbReference type="PANTHER" id="PTHR11537">
    <property type="entry name" value="VOLTAGE-GATED POTASSIUM CHANNEL"/>
    <property type="match status" value="1"/>
</dbReference>
<evidence type="ECO:0000256" key="2">
    <source>
        <dbReference type="ARBA" id="ARBA00022448"/>
    </source>
</evidence>
<dbReference type="AlphaFoldDB" id="A0A1T4YC75"/>
<keyword evidence="6 9" id="KW-0472">Membrane</keyword>
<evidence type="ECO:0000313" key="12">
    <source>
        <dbReference type="Proteomes" id="UP000189735"/>
    </source>
</evidence>
<dbReference type="Gene3D" id="1.10.287.70">
    <property type="match status" value="1"/>
</dbReference>
<dbReference type="GO" id="GO:0005249">
    <property type="term" value="F:voltage-gated potassium channel activity"/>
    <property type="evidence" value="ECO:0007669"/>
    <property type="project" value="InterPro"/>
</dbReference>
<keyword evidence="5" id="KW-0406">Ion transport</keyword>
<dbReference type="Gene3D" id="1.20.120.350">
    <property type="entry name" value="Voltage-gated potassium channels. Chain C"/>
    <property type="match status" value="1"/>
</dbReference>
<gene>
    <name evidence="11" type="ORF">SAMN06295879_2802</name>
</gene>
<feature type="transmembrane region" description="Helical" evidence="9">
    <location>
        <begin position="143"/>
        <end position="162"/>
    </location>
</feature>